<evidence type="ECO:0000259" key="2">
    <source>
        <dbReference type="Pfam" id="PF13175"/>
    </source>
</evidence>
<dbReference type="Proteomes" id="UP000278351">
    <property type="component" value="Unassembled WGS sequence"/>
</dbReference>
<feature type="coiled-coil region" evidence="1">
    <location>
        <begin position="484"/>
        <end position="565"/>
    </location>
</feature>
<dbReference type="SUPFAM" id="SSF52540">
    <property type="entry name" value="P-loop containing nucleoside triphosphate hydrolases"/>
    <property type="match status" value="1"/>
</dbReference>
<organism evidence="3 4">
    <name type="scientific">Chitinophaga lutea</name>
    <dbReference type="NCBI Taxonomy" id="2488634"/>
    <lineage>
        <taxon>Bacteria</taxon>
        <taxon>Pseudomonadati</taxon>
        <taxon>Bacteroidota</taxon>
        <taxon>Chitinophagia</taxon>
        <taxon>Chitinophagales</taxon>
        <taxon>Chitinophagaceae</taxon>
        <taxon>Chitinophaga</taxon>
    </lineage>
</organism>
<comment type="caution">
    <text evidence="3">The sequence shown here is derived from an EMBL/GenBank/DDBJ whole genome shotgun (WGS) entry which is preliminary data.</text>
</comment>
<dbReference type="InterPro" id="IPR041685">
    <property type="entry name" value="AAA_GajA/Old/RecF-like"/>
</dbReference>
<sequence length="681" mass="77352">MKRISLQTLTLRNFKGVLELAVNFSDTTKIMGANETGKSTILAAFYWLLTGKDEFDRKDFEIKNTHRKELNSQSHEVEAVFLVGDRKVKLKRAYLEDWQKPKGQSQKVFKGHHTDYYINDVPCSATEYQSKVDEMIPGSLIKLVTNPMFFNSMKWDDQRRGLIGIAGEISEADIFTQITTPENNFSHLKEVVASGRYKNLDEYKKELAAKRLLLKKAAEEYAPRIDEAKRNRPEPLNWKVIEKQIAYTRGKIAEIDEQIADASKAQLEKQKGITELRNQVFGKDVNLSEIRNRIRTGLVEKQSDGAGEMASLEKHIKAIGEDINRAVEDIKRREQAIENCQKEVERLDQLIEANRANWSAINAEKFQFDEASCTCPTCKQQLPEGQVEKTKADLLKNFNDDVATRKANEVRKSEQSKAERARQMDAVIALQSSIAELQATIDADNARLPYLQQKLEHLQKENKAKSIPDIDAAVEVLLSKNGDALNLQDEIIELRTQIEIATAALGQPMTFEVEKIEKVRLTKELEALQKDLAIRETIEKADARIAQLEQEESANAQEIASIEQQQFEVEAYTRAKMDILEQRVNRMFRYVSFRLFETQVNGGIAETCVCEYKGVPYPTLNTAAKMLAGLDVLETFSKHYQILAPVFCDNRESVSFIPECSSQLISLFVSPADTTLRVEAA</sequence>
<reference evidence="3 4" key="1">
    <citation type="submission" date="2018-11" db="EMBL/GenBank/DDBJ databases">
        <title>Chitinophaga lutea sp.nov., isolate from arsenic contaminated soil.</title>
        <authorList>
            <person name="Zong Y."/>
        </authorList>
    </citation>
    <scope>NUCLEOTIDE SEQUENCE [LARGE SCALE GENOMIC DNA]</scope>
    <source>
        <strain evidence="3 4">ZY74</strain>
    </source>
</reference>
<gene>
    <name evidence="3" type="ORF">EGT74_24320</name>
</gene>
<dbReference type="GO" id="GO:0006302">
    <property type="term" value="P:double-strand break repair"/>
    <property type="evidence" value="ECO:0007669"/>
    <property type="project" value="InterPro"/>
</dbReference>
<dbReference type="AlphaFoldDB" id="A0A3N4PA38"/>
<evidence type="ECO:0000256" key="1">
    <source>
        <dbReference type="SAM" id="Coils"/>
    </source>
</evidence>
<feature type="coiled-coil region" evidence="1">
    <location>
        <begin position="323"/>
        <end position="357"/>
    </location>
</feature>
<dbReference type="OrthoDB" id="1698838at2"/>
<accession>A0A3N4PA38</accession>
<proteinExistence type="predicted"/>
<protein>
    <submittedName>
        <fullName evidence="3">DUF2813 domain-containing protein</fullName>
    </submittedName>
</protein>
<dbReference type="InterPro" id="IPR027417">
    <property type="entry name" value="P-loop_NTPase"/>
</dbReference>
<name>A0A3N4PA38_9BACT</name>
<dbReference type="PANTHER" id="PTHR32114:SF2">
    <property type="entry name" value="ABC TRANSPORTER ABCH.3"/>
    <property type="match status" value="1"/>
</dbReference>
<keyword evidence="1" id="KW-0175">Coiled coil</keyword>
<dbReference type="Gene3D" id="3.40.50.300">
    <property type="entry name" value="P-loop containing nucleotide triphosphate hydrolases"/>
    <property type="match status" value="1"/>
</dbReference>
<dbReference type="RefSeq" id="WP_123849157.1">
    <property type="nucleotide sequence ID" value="NZ_RPDH01000003.1"/>
</dbReference>
<feature type="domain" description="Endonuclease GajA/Old nuclease/RecF-like AAA" evidence="2">
    <location>
        <begin position="6"/>
        <end position="376"/>
    </location>
</feature>
<keyword evidence="4" id="KW-1185">Reference proteome</keyword>
<evidence type="ECO:0000313" key="3">
    <source>
        <dbReference type="EMBL" id="RPE05513.1"/>
    </source>
</evidence>
<dbReference type="GO" id="GO:0016887">
    <property type="term" value="F:ATP hydrolysis activity"/>
    <property type="evidence" value="ECO:0007669"/>
    <property type="project" value="InterPro"/>
</dbReference>
<dbReference type="EMBL" id="RPDH01000003">
    <property type="protein sequence ID" value="RPE05513.1"/>
    <property type="molecule type" value="Genomic_DNA"/>
</dbReference>
<evidence type="ECO:0000313" key="4">
    <source>
        <dbReference type="Proteomes" id="UP000278351"/>
    </source>
</evidence>
<dbReference type="Pfam" id="PF13175">
    <property type="entry name" value="AAA_15"/>
    <property type="match status" value="1"/>
</dbReference>
<dbReference type="PANTHER" id="PTHR32114">
    <property type="entry name" value="ABC TRANSPORTER ABCH.3"/>
    <property type="match status" value="1"/>
</dbReference>